<name>A0A5J4VUI5_9EUKA</name>
<dbReference type="Proteomes" id="UP000324800">
    <property type="component" value="Unassembled WGS sequence"/>
</dbReference>
<sequence length="175" mass="20529">MDSRIIHSVKKRYKTIIIQRLFEDALSNTPSTLDLYQACVLINRVWAETKASVIQHCFTKAWELIEEECQDQQDFDEENNEQTRVALSEQETVNYVLSKYQKENQDEQLEEVGTEVCTTQQASHALHQIKLGFDQEDHDKLRESSVHFLLEHAEMIPFMTDLKELAEDRILKLTE</sequence>
<dbReference type="OrthoDB" id="361242at2759"/>
<dbReference type="AlphaFoldDB" id="A0A5J4VUI5"/>
<reference evidence="1 2" key="1">
    <citation type="submission" date="2019-03" db="EMBL/GenBank/DDBJ databases">
        <title>Single cell metagenomics reveals metabolic interactions within the superorganism composed of flagellate Streblomastix strix and complex community of Bacteroidetes bacteria on its surface.</title>
        <authorList>
            <person name="Treitli S.C."/>
            <person name="Kolisko M."/>
            <person name="Husnik F."/>
            <person name="Keeling P."/>
            <person name="Hampl V."/>
        </authorList>
    </citation>
    <scope>NUCLEOTIDE SEQUENCE [LARGE SCALE GENOMIC DNA]</scope>
    <source>
        <strain evidence="1">ST1C</strain>
    </source>
</reference>
<accession>A0A5J4VUI5</accession>
<evidence type="ECO:0000313" key="1">
    <source>
        <dbReference type="EMBL" id="KAA6385806.1"/>
    </source>
</evidence>
<protein>
    <recommendedName>
        <fullName evidence="3">DDE-1 domain-containing protein</fullName>
    </recommendedName>
</protein>
<organism evidence="1 2">
    <name type="scientific">Streblomastix strix</name>
    <dbReference type="NCBI Taxonomy" id="222440"/>
    <lineage>
        <taxon>Eukaryota</taxon>
        <taxon>Metamonada</taxon>
        <taxon>Preaxostyla</taxon>
        <taxon>Oxymonadida</taxon>
        <taxon>Streblomastigidae</taxon>
        <taxon>Streblomastix</taxon>
    </lineage>
</organism>
<gene>
    <name evidence="1" type="ORF">EZS28_018667</name>
</gene>
<dbReference type="EMBL" id="SNRW01005096">
    <property type="protein sequence ID" value="KAA6385806.1"/>
    <property type="molecule type" value="Genomic_DNA"/>
</dbReference>
<proteinExistence type="predicted"/>
<evidence type="ECO:0000313" key="2">
    <source>
        <dbReference type="Proteomes" id="UP000324800"/>
    </source>
</evidence>
<evidence type="ECO:0008006" key="3">
    <source>
        <dbReference type="Google" id="ProtNLM"/>
    </source>
</evidence>
<comment type="caution">
    <text evidence="1">The sequence shown here is derived from an EMBL/GenBank/DDBJ whole genome shotgun (WGS) entry which is preliminary data.</text>
</comment>